<evidence type="ECO:0000259" key="6">
    <source>
        <dbReference type="Pfam" id="PF01258"/>
    </source>
</evidence>
<proteinExistence type="predicted"/>
<evidence type="ECO:0000313" key="7">
    <source>
        <dbReference type="EMBL" id="RCW38897.1"/>
    </source>
</evidence>
<dbReference type="AlphaFoldDB" id="A0A368VC93"/>
<feature type="coiled-coil region" evidence="5">
    <location>
        <begin position="3"/>
        <end position="30"/>
    </location>
</feature>
<dbReference type="PROSITE" id="PS51128">
    <property type="entry name" value="ZF_DKSA_2"/>
    <property type="match status" value="1"/>
</dbReference>
<dbReference type="SUPFAM" id="SSF57716">
    <property type="entry name" value="Glucocorticoid receptor-like (DNA-binding domain)"/>
    <property type="match status" value="1"/>
</dbReference>
<dbReference type="InterPro" id="IPR000962">
    <property type="entry name" value="Znf_DskA_TraR"/>
</dbReference>
<evidence type="ECO:0000313" key="8">
    <source>
        <dbReference type="Proteomes" id="UP000252733"/>
    </source>
</evidence>
<dbReference type="GO" id="GO:0008270">
    <property type="term" value="F:zinc ion binding"/>
    <property type="evidence" value="ECO:0007669"/>
    <property type="project" value="UniProtKB-KW"/>
</dbReference>
<dbReference type="Proteomes" id="UP000252733">
    <property type="component" value="Unassembled WGS sequence"/>
</dbReference>
<evidence type="ECO:0000256" key="3">
    <source>
        <dbReference type="ARBA" id="ARBA00022833"/>
    </source>
</evidence>
<dbReference type="Pfam" id="PF01258">
    <property type="entry name" value="zf-dskA_traR"/>
    <property type="match status" value="1"/>
</dbReference>
<dbReference type="InterPro" id="IPR020458">
    <property type="entry name" value="Znf_DskA_TraR_CS"/>
</dbReference>
<evidence type="ECO:0000256" key="2">
    <source>
        <dbReference type="ARBA" id="ARBA00022771"/>
    </source>
</evidence>
<feature type="zinc finger region" description="dksA C4-type" evidence="4">
    <location>
        <begin position="84"/>
        <end position="108"/>
    </location>
</feature>
<reference evidence="7 8" key="1">
    <citation type="submission" date="2018-07" db="EMBL/GenBank/DDBJ databases">
        <title>Freshwater and sediment microbial communities from various areas in North America, analyzing microbe dynamics in response to fracking.</title>
        <authorList>
            <person name="Lamendella R."/>
        </authorList>
    </citation>
    <scope>NUCLEOTIDE SEQUENCE [LARGE SCALE GENOMIC DNA]</scope>
    <source>
        <strain evidence="7 8">160A</strain>
    </source>
</reference>
<keyword evidence="2" id="KW-0863">Zinc-finger</keyword>
<keyword evidence="3" id="KW-0862">Zinc</keyword>
<dbReference type="EMBL" id="QPIZ01000002">
    <property type="protein sequence ID" value="RCW38897.1"/>
    <property type="molecule type" value="Genomic_DNA"/>
</dbReference>
<evidence type="ECO:0000256" key="1">
    <source>
        <dbReference type="ARBA" id="ARBA00022723"/>
    </source>
</evidence>
<accession>A0A368VC93</accession>
<keyword evidence="8" id="KW-1185">Reference proteome</keyword>
<sequence length="111" mass="12923">MTKDEKEQLVTIIESEIQKLKAKIEELKQFTQPIEPDCAIGRISRMDAINNKTIFDASMRNTKNRLSQLEQILKLKNDGNFGICSKCHQSIPFERLKIRPEIRFCANCLKR</sequence>
<evidence type="ECO:0000256" key="4">
    <source>
        <dbReference type="PROSITE-ProRule" id="PRU00510"/>
    </source>
</evidence>
<keyword evidence="1" id="KW-0479">Metal-binding</keyword>
<dbReference type="Gene3D" id="1.20.120.910">
    <property type="entry name" value="DksA, coiled-coil domain"/>
    <property type="match status" value="1"/>
</dbReference>
<organism evidence="7 8">
    <name type="scientific">Marinilabilia salmonicolor</name>
    <dbReference type="NCBI Taxonomy" id="989"/>
    <lineage>
        <taxon>Bacteria</taxon>
        <taxon>Pseudomonadati</taxon>
        <taxon>Bacteroidota</taxon>
        <taxon>Bacteroidia</taxon>
        <taxon>Marinilabiliales</taxon>
        <taxon>Marinilabiliaceae</taxon>
        <taxon>Marinilabilia</taxon>
    </lineage>
</organism>
<comment type="caution">
    <text evidence="7">The sequence shown here is derived from an EMBL/GenBank/DDBJ whole genome shotgun (WGS) entry which is preliminary data.</text>
</comment>
<gene>
    <name evidence="7" type="ORF">DFO77_10251</name>
</gene>
<dbReference type="RefSeq" id="WP_114436221.1">
    <property type="nucleotide sequence ID" value="NZ_QPIZ01000002.1"/>
</dbReference>
<protein>
    <submittedName>
        <fullName evidence="7">TraR/DksA family transcriptional regulator</fullName>
    </submittedName>
</protein>
<dbReference type="PANTHER" id="PTHR33823:SF4">
    <property type="entry name" value="GENERAL STRESS PROTEIN 16O"/>
    <property type="match status" value="1"/>
</dbReference>
<feature type="domain" description="Zinc finger DksA/TraR C4-type" evidence="6">
    <location>
        <begin position="79"/>
        <end position="109"/>
    </location>
</feature>
<keyword evidence="5" id="KW-0175">Coiled coil</keyword>
<name>A0A368VC93_9BACT</name>
<dbReference type="PANTHER" id="PTHR33823">
    <property type="entry name" value="RNA POLYMERASE-BINDING TRANSCRIPTION FACTOR DKSA-RELATED"/>
    <property type="match status" value="1"/>
</dbReference>
<dbReference type="PROSITE" id="PS01102">
    <property type="entry name" value="ZF_DKSA_1"/>
    <property type="match status" value="1"/>
</dbReference>
<evidence type="ECO:0000256" key="5">
    <source>
        <dbReference type="SAM" id="Coils"/>
    </source>
</evidence>